<reference evidence="2" key="1">
    <citation type="journal article" date="2021" name="Front. Microbiol.">
        <title>Comprehensive Comparative Genomics and Phenotyping of Methylobacterium Species.</title>
        <authorList>
            <person name="Alessa O."/>
            <person name="Ogura Y."/>
            <person name="Fujitani Y."/>
            <person name="Takami H."/>
            <person name="Hayashi T."/>
            <person name="Sahin N."/>
            <person name="Tani A."/>
        </authorList>
    </citation>
    <scope>NUCLEOTIDE SEQUENCE</scope>
    <source>
        <strain evidence="2">DSM 19015</strain>
    </source>
</reference>
<evidence type="ECO:0000313" key="2">
    <source>
        <dbReference type="EMBL" id="GJD94516.1"/>
    </source>
</evidence>
<comment type="caution">
    <text evidence="2">The sequence shown here is derived from an EMBL/GenBank/DDBJ whole genome shotgun (WGS) entry which is preliminary data.</text>
</comment>
<dbReference type="Pfam" id="PF21834">
    <property type="entry name" value="DUF6894"/>
    <property type="match status" value="1"/>
</dbReference>
<dbReference type="RefSeq" id="WP_238243691.1">
    <property type="nucleotide sequence ID" value="NZ_BPQP01000024.1"/>
</dbReference>
<organism evidence="2 3">
    <name type="scientific">Methylobacterium iners</name>
    <dbReference type="NCBI Taxonomy" id="418707"/>
    <lineage>
        <taxon>Bacteria</taxon>
        <taxon>Pseudomonadati</taxon>
        <taxon>Pseudomonadota</taxon>
        <taxon>Alphaproteobacteria</taxon>
        <taxon>Hyphomicrobiales</taxon>
        <taxon>Methylobacteriaceae</taxon>
        <taxon>Methylobacterium</taxon>
    </lineage>
</organism>
<dbReference type="Proteomes" id="UP001055125">
    <property type="component" value="Unassembled WGS sequence"/>
</dbReference>
<dbReference type="EMBL" id="BPQP01000024">
    <property type="protein sequence ID" value="GJD94516.1"/>
    <property type="molecule type" value="Genomic_DNA"/>
</dbReference>
<reference evidence="2" key="2">
    <citation type="submission" date="2021-08" db="EMBL/GenBank/DDBJ databases">
        <authorList>
            <person name="Tani A."/>
            <person name="Ola A."/>
            <person name="Ogura Y."/>
            <person name="Katsura K."/>
            <person name="Hayashi T."/>
        </authorList>
    </citation>
    <scope>NUCLEOTIDE SEQUENCE</scope>
    <source>
        <strain evidence="2">DSM 19015</strain>
    </source>
</reference>
<name>A0ABQ4RUR7_9HYPH</name>
<protein>
    <recommendedName>
        <fullName evidence="1">DUF6894 domain-containing protein</fullName>
    </recommendedName>
</protein>
<dbReference type="InterPro" id="IPR054189">
    <property type="entry name" value="DUF6894"/>
</dbReference>
<proteinExistence type="predicted"/>
<evidence type="ECO:0000313" key="3">
    <source>
        <dbReference type="Proteomes" id="UP001055125"/>
    </source>
</evidence>
<accession>A0ABQ4RUR7</accession>
<evidence type="ECO:0000259" key="1">
    <source>
        <dbReference type="Pfam" id="PF21834"/>
    </source>
</evidence>
<sequence>MPRYFFDIHDGERFYRDAEGSDYANLDEVRLEAMQSLPEVARHRIALRDEDRQAFTVVVRDEQHNMIYRATLNFAGLWLNDPLPGT</sequence>
<feature type="domain" description="DUF6894" evidence="1">
    <location>
        <begin position="3"/>
        <end position="72"/>
    </location>
</feature>
<keyword evidence="3" id="KW-1185">Reference proteome</keyword>
<gene>
    <name evidence="2" type="ORF">OCOJLMKI_1718</name>
</gene>